<sequence length="74" mass="8191">MAKLRAKRNHQTRSQTTRRYESSSSKGEESLNTPPQDTCQSQDVEMDTDNAQAPAKEAGTPNTNKGEAMETNHP</sequence>
<comment type="caution">
    <text evidence="1">The sequence shown here is derived from an EMBL/GenBank/DDBJ whole genome shotgun (WGS) entry which is preliminary data.</text>
</comment>
<name>A0ACC2SFG6_9FUNG</name>
<dbReference type="Proteomes" id="UP001165960">
    <property type="component" value="Unassembled WGS sequence"/>
</dbReference>
<evidence type="ECO:0000313" key="2">
    <source>
        <dbReference type="Proteomes" id="UP001165960"/>
    </source>
</evidence>
<protein>
    <submittedName>
        <fullName evidence="1">Uncharacterized protein</fullName>
    </submittedName>
</protein>
<organism evidence="1 2">
    <name type="scientific">Entomophthora muscae</name>
    <dbReference type="NCBI Taxonomy" id="34485"/>
    <lineage>
        <taxon>Eukaryota</taxon>
        <taxon>Fungi</taxon>
        <taxon>Fungi incertae sedis</taxon>
        <taxon>Zoopagomycota</taxon>
        <taxon>Entomophthoromycotina</taxon>
        <taxon>Entomophthoromycetes</taxon>
        <taxon>Entomophthorales</taxon>
        <taxon>Entomophthoraceae</taxon>
        <taxon>Entomophthora</taxon>
    </lineage>
</organism>
<accession>A0ACC2SFG6</accession>
<dbReference type="EMBL" id="QTSX02005091">
    <property type="protein sequence ID" value="KAJ9061162.1"/>
    <property type="molecule type" value="Genomic_DNA"/>
</dbReference>
<proteinExistence type="predicted"/>
<keyword evidence="2" id="KW-1185">Reference proteome</keyword>
<evidence type="ECO:0000313" key="1">
    <source>
        <dbReference type="EMBL" id="KAJ9061162.1"/>
    </source>
</evidence>
<gene>
    <name evidence="1" type="ORF">DSO57_1023291</name>
</gene>
<reference evidence="1" key="1">
    <citation type="submission" date="2022-04" db="EMBL/GenBank/DDBJ databases">
        <title>Genome of the entomopathogenic fungus Entomophthora muscae.</title>
        <authorList>
            <person name="Elya C."/>
            <person name="Lovett B.R."/>
            <person name="Lee E."/>
            <person name="Macias A.M."/>
            <person name="Hajek A.E."/>
            <person name="De Bivort B.L."/>
            <person name="Kasson M.T."/>
            <person name="De Fine Licht H.H."/>
            <person name="Stajich J.E."/>
        </authorList>
    </citation>
    <scope>NUCLEOTIDE SEQUENCE</scope>
    <source>
        <strain evidence="1">Berkeley</strain>
    </source>
</reference>